<reference evidence="2 3" key="1">
    <citation type="submission" date="2020-02" db="EMBL/GenBank/DDBJ databases">
        <authorList>
            <person name="Zheng R.K."/>
            <person name="Sun C.M."/>
        </authorList>
    </citation>
    <scope>NUCLEOTIDE SEQUENCE [LARGE SCALE GENOMIC DNA]</scope>
    <source>
        <strain evidence="3">rifampicinis</strain>
    </source>
</reference>
<proteinExistence type="predicted"/>
<gene>
    <name evidence="2" type="ORF">G4Y79_10805</name>
</gene>
<name>A0A7S8ED96_9CHLR</name>
<keyword evidence="1" id="KW-1133">Transmembrane helix</keyword>
<dbReference type="PANTHER" id="PTHR37305:SF1">
    <property type="entry name" value="MEMBRANE PROTEIN"/>
    <property type="match status" value="1"/>
</dbReference>
<protein>
    <submittedName>
        <fullName evidence="2">ABC transporter permease</fullName>
    </submittedName>
</protein>
<accession>A0A7S8ED96</accession>
<feature type="transmembrane region" description="Helical" evidence="1">
    <location>
        <begin position="108"/>
        <end position="141"/>
    </location>
</feature>
<keyword evidence="1" id="KW-0812">Transmembrane</keyword>
<dbReference type="Proteomes" id="UP000594468">
    <property type="component" value="Chromosome"/>
</dbReference>
<feature type="transmembrane region" description="Helical" evidence="1">
    <location>
        <begin position="21"/>
        <end position="43"/>
    </location>
</feature>
<organism evidence="2 3">
    <name type="scientific">Phototrophicus methaneseepsis</name>
    <dbReference type="NCBI Taxonomy" id="2710758"/>
    <lineage>
        <taxon>Bacteria</taxon>
        <taxon>Bacillati</taxon>
        <taxon>Chloroflexota</taxon>
        <taxon>Candidatus Thermofontia</taxon>
        <taxon>Phototrophicales</taxon>
        <taxon>Phototrophicaceae</taxon>
        <taxon>Phototrophicus</taxon>
    </lineage>
</organism>
<keyword evidence="3" id="KW-1185">Reference proteome</keyword>
<evidence type="ECO:0000313" key="2">
    <source>
        <dbReference type="EMBL" id="QPC84831.1"/>
    </source>
</evidence>
<dbReference type="EMBL" id="CP062983">
    <property type="protein sequence ID" value="QPC84831.1"/>
    <property type="molecule type" value="Genomic_DNA"/>
</dbReference>
<dbReference type="Pfam" id="PF12730">
    <property type="entry name" value="ABC2_membrane_4"/>
    <property type="match status" value="1"/>
</dbReference>
<dbReference type="KEGG" id="pmet:G4Y79_10805"/>
<dbReference type="PANTHER" id="PTHR37305">
    <property type="entry name" value="INTEGRAL MEMBRANE PROTEIN-RELATED"/>
    <property type="match status" value="1"/>
</dbReference>
<keyword evidence="1" id="KW-0472">Membrane</keyword>
<sequence>MIHILNAEWQKTIQNKWLVGFTVWIFPTGIIGLALVVLFFTALSNDLTQFYMQNDLRWTTQLLLTWNNTLIFQVQIIFIAFAASVFAGEYRNHTWKTIVPRARRWQLITAKFMVVIFLLTATFIITSLLVALVARLASSFYGLDPGPSFAEAISNGLIQQYLAKMGISILSWGIVASYAAIATLTTRSVLGGTLAALAINALDIGIPVVLYLLYLLFGWAQVALSYLYIPSYNLQNLLSWVTVGTAFPISMPMGEDTIQTVSHSPAASILILSIWIAGAIGTAILIFRRQDIS</sequence>
<feature type="transmembrane region" description="Helical" evidence="1">
    <location>
        <begin position="161"/>
        <end position="181"/>
    </location>
</feature>
<evidence type="ECO:0000313" key="3">
    <source>
        <dbReference type="Proteomes" id="UP000594468"/>
    </source>
</evidence>
<evidence type="ECO:0000256" key="1">
    <source>
        <dbReference type="SAM" id="Phobius"/>
    </source>
</evidence>
<dbReference type="AlphaFoldDB" id="A0A7S8ED96"/>
<feature type="transmembrane region" description="Helical" evidence="1">
    <location>
        <begin position="63"/>
        <end position="87"/>
    </location>
</feature>
<feature type="transmembrane region" description="Helical" evidence="1">
    <location>
        <begin position="266"/>
        <end position="287"/>
    </location>
</feature>
<dbReference type="RefSeq" id="WP_195172894.1">
    <property type="nucleotide sequence ID" value="NZ_CP062983.1"/>
</dbReference>